<evidence type="ECO:0000256" key="5">
    <source>
        <dbReference type="ARBA" id="ARBA00022801"/>
    </source>
</evidence>
<evidence type="ECO:0000313" key="9">
    <source>
        <dbReference type="EMBL" id="PDX73262.1"/>
    </source>
</evidence>
<gene>
    <name evidence="9" type="ORF">CGS55_03920</name>
</gene>
<evidence type="ECO:0000256" key="8">
    <source>
        <dbReference type="SAM" id="Phobius"/>
    </source>
</evidence>
<keyword evidence="1" id="KW-1003">Cell membrane</keyword>
<keyword evidence="3" id="KW-0645">Protease</keyword>
<feature type="transmembrane region" description="Helical" evidence="8">
    <location>
        <begin position="27"/>
        <end position="49"/>
    </location>
</feature>
<proteinExistence type="predicted"/>
<dbReference type="GO" id="GO:0008233">
    <property type="term" value="F:peptidase activity"/>
    <property type="evidence" value="ECO:0007669"/>
    <property type="project" value="UniProtKB-KW"/>
</dbReference>
<dbReference type="InterPro" id="IPR006741">
    <property type="entry name" value="AgrB"/>
</dbReference>
<feature type="non-terminal residue" evidence="9">
    <location>
        <position position="121"/>
    </location>
</feature>
<evidence type="ECO:0000256" key="1">
    <source>
        <dbReference type="ARBA" id="ARBA00022475"/>
    </source>
</evidence>
<name>A0A2A7A2H5_9FIRM</name>
<evidence type="ECO:0000256" key="2">
    <source>
        <dbReference type="ARBA" id="ARBA00022654"/>
    </source>
</evidence>
<dbReference type="Pfam" id="PF04647">
    <property type="entry name" value="AgrB"/>
    <property type="match status" value="1"/>
</dbReference>
<evidence type="ECO:0000313" key="10">
    <source>
        <dbReference type="Proteomes" id="UP000219901"/>
    </source>
</evidence>
<evidence type="ECO:0000256" key="3">
    <source>
        <dbReference type="ARBA" id="ARBA00022670"/>
    </source>
</evidence>
<evidence type="ECO:0000256" key="6">
    <source>
        <dbReference type="ARBA" id="ARBA00022989"/>
    </source>
</evidence>
<dbReference type="GO" id="GO:0009372">
    <property type="term" value="P:quorum sensing"/>
    <property type="evidence" value="ECO:0007669"/>
    <property type="project" value="UniProtKB-KW"/>
</dbReference>
<protein>
    <recommendedName>
        <fullName evidence="11">Accessory gene regulator protein</fullName>
    </recommendedName>
</protein>
<feature type="transmembrane region" description="Helical" evidence="8">
    <location>
        <begin position="55"/>
        <end position="72"/>
    </location>
</feature>
<organism evidence="9 10">
    <name type="scientific">Faecalibacterium prausnitzii</name>
    <dbReference type="NCBI Taxonomy" id="853"/>
    <lineage>
        <taxon>Bacteria</taxon>
        <taxon>Bacillati</taxon>
        <taxon>Bacillota</taxon>
        <taxon>Clostridia</taxon>
        <taxon>Eubacteriales</taxon>
        <taxon>Oscillospiraceae</taxon>
        <taxon>Faecalibacterium</taxon>
    </lineage>
</organism>
<evidence type="ECO:0000256" key="4">
    <source>
        <dbReference type="ARBA" id="ARBA00022692"/>
    </source>
</evidence>
<evidence type="ECO:0008006" key="11">
    <source>
        <dbReference type="Google" id="ProtNLM"/>
    </source>
</evidence>
<keyword evidence="2" id="KW-0673">Quorum sensing</keyword>
<evidence type="ECO:0000256" key="7">
    <source>
        <dbReference type="ARBA" id="ARBA00023136"/>
    </source>
</evidence>
<accession>A0A2A7A2H5</accession>
<dbReference type="GO" id="GO:0016020">
    <property type="term" value="C:membrane"/>
    <property type="evidence" value="ECO:0007669"/>
    <property type="project" value="InterPro"/>
</dbReference>
<sequence>MWERTLSQKSVRLFCEQKVIDEAKADAYVYGYELLISSVVSVLLVVLIAVVCGDVRYALSFLIGFIPQRIYIGGYHATSHTRCYLAFSGLALICILLSKAIAANHLFRILTTVALLGISIF</sequence>
<dbReference type="Proteomes" id="UP000219901">
    <property type="component" value="Unassembled WGS sequence"/>
</dbReference>
<feature type="transmembrane region" description="Helical" evidence="8">
    <location>
        <begin position="84"/>
        <end position="107"/>
    </location>
</feature>
<keyword evidence="6 8" id="KW-1133">Transmembrane helix</keyword>
<dbReference type="RefSeq" id="WP_179860618.1">
    <property type="nucleotide sequence ID" value="NZ_NMTV01000032.1"/>
</dbReference>
<dbReference type="AlphaFoldDB" id="A0A2A7A2H5"/>
<keyword evidence="4 8" id="KW-0812">Transmembrane</keyword>
<keyword evidence="7 8" id="KW-0472">Membrane</keyword>
<dbReference type="GO" id="GO:0006508">
    <property type="term" value="P:proteolysis"/>
    <property type="evidence" value="ECO:0007669"/>
    <property type="project" value="UniProtKB-KW"/>
</dbReference>
<comment type="caution">
    <text evidence="9">The sequence shown here is derived from an EMBL/GenBank/DDBJ whole genome shotgun (WGS) entry which is preliminary data.</text>
</comment>
<dbReference type="EMBL" id="NMTV01000032">
    <property type="protein sequence ID" value="PDX73262.1"/>
    <property type="molecule type" value="Genomic_DNA"/>
</dbReference>
<keyword evidence="5" id="KW-0378">Hydrolase</keyword>
<reference evidence="9 10" key="1">
    <citation type="journal article" date="2017" name="Front. Microbiol.">
        <title>New Insights into the Diversity of the Genus Faecalibacterium.</title>
        <authorList>
            <person name="Benevides L."/>
            <person name="Burman S."/>
            <person name="Martin R."/>
            <person name="Robert V."/>
            <person name="Thomas M."/>
            <person name="Miquel S."/>
            <person name="Chain F."/>
            <person name="Sokol H."/>
            <person name="Bermudez-Humaran L.G."/>
            <person name="Morrison M."/>
            <person name="Langella P."/>
            <person name="Azevedo V.A."/>
            <person name="Chatel J.M."/>
            <person name="Soares S."/>
        </authorList>
    </citation>
    <scope>NUCLEOTIDE SEQUENCE [LARGE SCALE GENOMIC DNA]</scope>
    <source>
        <strain evidence="9 10">CNCM I 4546</strain>
    </source>
</reference>